<dbReference type="InterPro" id="IPR024463">
    <property type="entry name" value="Transposase_TnpC_homeodom"/>
</dbReference>
<evidence type="ECO:0000313" key="14">
    <source>
        <dbReference type="EMBL" id="BCA96495.1"/>
    </source>
</evidence>
<dbReference type="RefSeq" id="WP_173236282.1">
    <property type="nucleotide sequence ID" value="NZ_AP022839.1"/>
</dbReference>
<dbReference type="Pfam" id="PF13817">
    <property type="entry name" value="DDE_Tnp_IS66_C"/>
    <property type="match status" value="1"/>
</dbReference>
<evidence type="ECO:0000313" key="17">
    <source>
        <dbReference type="EMBL" id="BCA97297.1"/>
    </source>
</evidence>
<evidence type="ECO:0000313" key="7">
    <source>
        <dbReference type="EMBL" id="BCA94378.1"/>
    </source>
</evidence>
<dbReference type="InterPro" id="IPR004291">
    <property type="entry name" value="Transposase_IS66_central"/>
</dbReference>
<dbReference type="KEGG" id="lant:TUM19329_28560"/>
<dbReference type="KEGG" id="lant:TUM19329_07390"/>
<evidence type="ECO:0000259" key="5">
    <source>
        <dbReference type="Pfam" id="PF13817"/>
    </source>
</evidence>
<dbReference type="NCBIfam" id="NF033517">
    <property type="entry name" value="transpos_IS66"/>
    <property type="match status" value="1"/>
</dbReference>
<dbReference type="EMBL" id="AP022839">
    <property type="protein sequence ID" value="BCA94378.1"/>
    <property type="molecule type" value="Genomic_DNA"/>
</dbReference>
<accession>A0A6F8T737</accession>
<dbReference type="Pfam" id="PF13007">
    <property type="entry name" value="LZ_Tnp_IS66"/>
    <property type="match status" value="1"/>
</dbReference>
<dbReference type="Proteomes" id="UP000502894">
    <property type="component" value="Chromosome"/>
</dbReference>
<dbReference type="KEGG" id="lant:TUM19329_36580"/>
<evidence type="ECO:0000259" key="4">
    <source>
        <dbReference type="Pfam" id="PF13007"/>
    </source>
</evidence>
<dbReference type="EMBL" id="AP022839">
    <property type="protein sequence ID" value="BCA96565.1"/>
    <property type="molecule type" value="Genomic_DNA"/>
</dbReference>
<dbReference type="EMBL" id="AP022839">
    <property type="protein sequence ID" value="BCA94351.1"/>
    <property type="molecule type" value="Genomic_DNA"/>
</dbReference>
<organism evidence="14 18">
    <name type="scientific">Legionella antarctica</name>
    <dbReference type="NCBI Taxonomy" id="2708020"/>
    <lineage>
        <taxon>Bacteria</taxon>
        <taxon>Pseudomonadati</taxon>
        <taxon>Pseudomonadota</taxon>
        <taxon>Gammaproteobacteria</taxon>
        <taxon>Legionellales</taxon>
        <taxon>Legionellaceae</taxon>
        <taxon>Legionella</taxon>
    </lineage>
</organism>
<evidence type="ECO:0000313" key="13">
    <source>
        <dbReference type="EMBL" id="BCA96391.1"/>
    </source>
</evidence>
<dbReference type="KEGG" id="lant:TUM19329_27430"/>
<dbReference type="KEGG" id="lant:TUM19329_27520"/>
<dbReference type="KEGG" id="lant:TUM19329_29250"/>
<dbReference type="EMBL" id="AP022839">
    <property type="protein sequence ID" value="BCA96564.1"/>
    <property type="molecule type" value="Genomic_DNA"/>
</dbReference>
<dbReference type="AlphaFoldDB" id="A0A6F8T737"/>
<dbReference type="Proteomes" id="UP000502894">
    <property type="component" value="Plasmid pTUM19329-1"/>
</dbReference>
<keyword evidence="1" id="KW-0175">Coiled coil</keyword>
<keyword evidence="17" id="KW-0614">Plasmid</keyword>
<evidence type="ECO:0000313" key="6">
    <source>
        <dbReference type="EMBL" id="BCA94351.1"/>
    </source>
</evidence>
<dbReference type="KEGG" id="lant:TUM19329_27380"/>
<dbReference type="KEGG" id="lant:TUM19329_07120"/>
<dbReference type="EMBL" id="AP022839">
    <property type="protein sequence ID" value="BCA96391.1"/>
    <property type="molecule type" value="Genomic_DNA"/>
</dbReference>
<evidence type="ECO:0000313" key="10">
    <source>
        <dbReference type="EMBL" id="BCA96283.1"/>
    </source>
</evidence>
<dbReference type="EMBL" id="AP022840">
    <property type="protein sequence ID" value="BCA97297.1"/>
    <property type="molecule type" value="Genomic_DNA"/>
</dbReference>
<evidence type="ECO:0000313" key="9">
    <source>
        <dbReference type="EMBL" id="BCA96103.1"/>
    </source>
</evidence>
<geneLocation type="plasmid" evidence="17 18">
    <name>pTUM19329-1</name>
</geneLocation>
<dbReference type="Pfam" id="PF13005">
    <property type="entry name" value="zf-IS66"/>
    <property type="match status" value="1"/>
</dbReference>
<feature type="domain" description="Transposase IS66 central" evidence="2">
    <location>
        <begin position="168"/>
        <end position="453"/>
    </location>
</feature>
<dbReference type="InterPro" id="IPR039552">
    <property type="entry name" value="IS66_C"/>
</dbReference>
<dbReference type="KEGG" id="lant:TUM19329_29260"/>
<sequence length="503" mass="58078">MISSKDQSLLMPLQEEINQLKKEALEWKQKYFNMLEQFKLAQQRKYSPSSEHNILQGELQFDEAESIEVTELPQEDNTITVTYTRKKPVRRPLPPELPRETIEHDIAEEEKLCACGCMKQRIGEEVTEQLEFVPAKLTVIAHVRPKYACNRCDEGVSIAPMPQLFLPKSIATPSLVAHAIISKYQDHLPLYRQEHIWKRMGIEMARNTVCGWIMAASEVCSPMRNALIKELVASNYLQADETPLQVMDEPNRKNTSKSYMWVYQNHKPDKKIIVFDYRETRQAQWPKELLKEFKGYLQTDGYVGYDWVDDHPDIIHLGCFAHARRPFAELVKLAKTTGKSHQAVAYIQKLYAIEKIARDGNYTAEQRYQIRLEQSKPILDALKTWLDQSLKNAVPKSKLGDALVYMSQRWKELTAYLLDGMLEIDNNAIENIIRPFALGRKNWLMSGSPRGAHAGALFYSLIATAKSNGLNPFDYLKVLFEKIRFCKTAEDFTNLLPFNLKMN</sequence>
<dbReference type="EMBL" id="AP022839">
    <property type="protein sequence ID" value="BCA96039.1"/>
    <property type="molecule type" value="Genomic_DNA"/>
</dbReference>
<evidence type="ECO:0000259" key="2">
    <source>
        <dbReference type="Pfam" id="PF03050"/>
    </source>
</evidence>
<dbReference type="InterPro" id="IPR052344">
    <property type="entry name" value="Transposase-related"/>
</dbReference>
<gene>
    <name evidence="6" type="ORF">TUM19329_07120</name>
    <name evidence="7" type="ORF">TUM19329_07390</name>
    <name evidence="8" type="ORF">TUM19329_24000</name>
    <name evidence="9" type="ORF">TUM19329_24640</name>
    <name evidence="10" type="ORF">TUM19329_26440</name>
    <name evidence="11" type="ORF">TUM19329_27380</name>
    <name evidence="12" type="ORF">TUM19329_27430</name>
    <name evidence="13" type="ORF">TUM19329_27520</name>
    <name evidence="14" type="ORF">TUM19329_28560</name>
    <name evidence="15" type="ORF">TUM19329_29250</name>
    <name evidence="16" type="ORF">TUM19329_29260</name>
    <name evidence="17" type="ORF">TUM19329_36580</name>
</gene>
<dbReference type="KEGG" id="lant:TUM19329_24640"/>
<dbReference type="EMBL" id="AP022839">
    <property type="protein sequence ID" value="BCA96283.1"/>
    <property type="molecule type" value="Genomic_DNA"/>
</dbReference>
<dbReference type="KEGG" id="lant:TUM19329_26440"/>
<feature type="coiled-coil region" evidence="1">
    <location>
        <begin position="10"/>
        <end position="37"/>
    </location>
</feature>
<name>A0A6F8T737_9GAMM</name>
<dbReference type="Pfam" id="PF03050">
    <property type="entry name" value="DDE_Tnp_IS66"/>
    <property type="match status" value="1"/>
</dbReference>
<evidence type="ECO:0000313" key="8">
    <source>
        <dbReference type="EMBL" id="BCA96039.1"/>
    </source>
</evidence>
<dbReference type="InterPro" id="IPR024474">
    <property type="entry name" value="Znf_dom_IS66"/>
</dbReference>
<dbReference type="EMBL" id="AP022839">
    <property type="protein sequence ID" value="BCA96103.1"/>
    <property type="molecule type" value="Genomic_DNA"/>
</dbReference>
<feature type="domain" description="Transposase IS66 C-terminal" evidence="5">
    <location>
        <begin position="460"/>
        <end position="497"/>
    </location>
</feature>
<evidence type="ECO:0000256" key="1">
    <source>
        <dbReference type="SAM" id="Coils"/>
    </source>
</evidence>
<feature type="domain" description="Transposase IS66 zinc-finger binding" evidence="3">
    <location>
        <begin position="110"/>
        <end position="153"/>
    </location>
</feature>
<dbReference type="KEGG" id="lant:TUM19329_24000"/>
<evidence type="ECO:0000313" key="16">
    <source>
        <dbReference type="EMBL" id="BCA96565.1"/>
    </source>
</evidence>
<dbReference type="EMBL" id="AP022839">
    <property type="protein sequence ID" value="BCA96495.1"/>
    <property type="molecule type" value="Genomic_DNA"/>
</dbReference>
<evidence type="ECO:0000313" key="11">
    <source>
        <dbReference type="EMBL" id="BCA96377.1"/>
    </source>
</evidence>
<evidence type="ECO:0000259" key="3">
    <source>
        <dbReference type="Pfam" id="PF13005"/>
    </source>
</evidence>
<dbReference type="PANTHER" id="PTHR33678:SF1">
    <property type="entry name" value="BLL1576 PROTEIN"/>
    <property type="match status" value="1"/>
</dbReference>
<proteinExistence type="predicted"/>
<dbReference type="EMBL" id="AP022839">
    <property type="protein sequence ID" value="BCA96382.1"/>
    <property type="molecule type" value="Genomic_DNA"/>
</dbReference>
<dbReference type="EMBL" id="AP022839">
    <property type="protein sequence ID" value="BCA96377.1"/>
    <property type="molecule type" value="Genomic_DNA"/>
</dbReference>
<dbReference type="PANTHER" id="PTHR33678">
    <property type="entry name" value="BLL1576 PROTEIN"/>
    <property type="match status" value="1"/>
</dbReference>
<evidence type="ECO:0000313" key="12">
    <source>
        <dbReference type="EMBL" id="BCA96382.1"/>
    </source>
</evidence>
<reference evidence="14" key="1">
    <citation type="journal article" date="2020" name="Microbiol. Resour. Announc.">
        <title>Complete Genome Sequence of Novel Psychrotolerant Legionella Strain TUM19329, Isolated from Antarctic Lake Sediment.</title>
        <authorList>
            <person name="Shimada S."/>
            <person name="Nakai R."/>
            <person name="Aoki K."/>
            <person name="Shimoeda N."/>
            <person name="Ohno G."/>
            <person name="Miyazaki Y."/>
            <person name="Kudoh S."/>
            <person name="Imura S."/>
            <person name="Watanabe K."/>
            <person name="Ishii Y."/>
            <person name="Tateda K."/>
        </authorList>
    </citation>
    <scope>NUCLEOTIDE SEQUENCE [LARGE SCALE GENOMIC DNA]</scope>
    <source>
        <strain evidence="14">TUM19329</strain>
        <plasmid evidence="17">pTUM19329-1</plasmid>
    </source>
</reference>
<feature type="domain" description="Transposase TnpC homeodomain" evidence="4">
    <location>
        <begin position="35"/>
        <end position="102"/>
    </location>
</feature>
<keyword evidence="18" id="KW-1185">Reference proteome</keyword>
<protein>
    <submittedName>
        <fullName evidence="14">IS66 family transposase</fullName>
    </submittedName>
</protein>
<evidence type="ECO:0000313" key="18">
    <source>
        <dbReference type="Proteomes" id="UP000502894"/>
    </source>
</evidence>
<evidence type="ECO:0000313" key="15">
    <source>
        <dbReference type="EMBL" id="BCA96564.1"/>
    </source>
</evidence>